<dbReference type="Pfam" id="PF01925">
    <property type="entry name" value="TauE"/>
    <property type="match status" value="1"/>
</dbReference>
<dbReference type="InterPro" id="IPR002781">
    <property type="entry name" value="TM_pro_TauE-like"/>
</dbReference>
<dbReference type="Proteomes" id="UP000288789">
    <property type="component" value="Unassembled WGS sequence"/>
</dbReference>
<evidence type="ECO:0000256" key="8">
    <source>
        <dbReference type="RuleBase" id="RU363041"/>
    </source>
</evidence>
<evidence type="ECO:0000256" key="2">
    <source>
        <dbReference type="ARBA" id="ARBA00009142"/>
    </source>
</evidence>
<feature type="transmembrane region" description="Helical" evidence="8">
    <location>
        <begin position="222"/>
        <end position="242"/>
    </location>
</feature>
<keyword evidence="10" id="KW-1185">Reference proteome</keyword>
<feature type="transmembrane region" description="Helical" evidence="8">
    <location>
        <begin position="254"/>
        <end position="271"/>
    </location>
</feature>
<sequence length="272" mass="29753">MLLFVIINNCCGSASISTFAAKPNDKSTSRVTMDYFLIISIIFIGACLQGITGFGSGLIAVPLLTLLLPLSVITPTLSVVNFVMATYLAWMLRHSLHIKHWRPLLISGVLGTLCGNYLLAYLRLDWLQMGMAIMVIAVALLFWFGVQLRHKSTPKLQSVTGLLAGFSNGALTLGGPPVVLFLTGNGLDRIAFRATLTLFFWVLALTNIVSFTVQQRYQLEHVPILVCLLIGAISGAWLGHRISNRLSEQLFRKLSLLLVIIAGGVAFFSAFR</sequence>
<name>A0A443Z641_9GAMM</name>
<dbReference type="GO" id="GO:0005886">
    <property type="term" value="C:plasma membrane"/>
    <property type="evidence" value="ECO:0007669"/>
    <property type="project" value="UniProtKB-SubCell"/>
</dbReference>
<feature type="transmembrane region" description="Helical" evidence="8">
    <location>
        <begin position="126"/>
        <end position="146"/>
    </location>
</feature>
<evidence type="ECO:0000313" key="9">
    <source>
        <dbReference type="EMBL" id="RWU12266.1"/>
    </source>
</evidence>
<feature type="transmembrane region" description="Helical" evidence="8">
    <location>
        <begin position="66"/>
        <end position="89"/>
    </location>
</feature>
<feature type="transmembrane region" description="Helical" evidence="8">
    <location>
        <begin position="158"/>
        <end position="184"/>
    </location>
</feature>
<dbReference type="AlphaFoldDB" id="A0A443Z641"/>
<feature type="transmembrane region" description="Helical" evidence="8">
    <location>
        <begin position="190"/>
        <end position="210"/>
    </location>
</feature>
<evidence type="ECO:0000256" key="4">
    <source>
        <dbReference type="ARBA" id="ARBA00022475"/>
    </source>
</evidence>
<evidence type="ECO:0000256" key="6">
    <source>
        <dbReference type="ARBA" id="ARBA00022989"/>
    </source>
</evidence>
<accession>A0A443Z641</accession>
<proteinExistence type="inferred from homology"/>
<comment type="caution">
    <text evidence="9">The sequence shown here is derived from an EMBL/GenBank/DDBJ whole genome shotgun (WGS) entry which is preliminary data.</text>
</comment>
<dbReference type="PANTHER" id="PTHR30269">
    <property type="entry name" value="TRANSMEMBRANE PROTEIN YFCA"/>
    <property type="match status" value="1"/>
</dbReference>
<evidence type="ECO:0000256" key="3">
    <source>
        <dbReference type="ARBA" id="ARBA00022448"/>
    </source>
</evidence>
<dbReference type="PANTHER" id="PTHR30269:SF37">
    <property type="entry name" value="MEMBRANE TRANSPORTER PROTEIN"/>
    <property type="match status" value="1"/>
</dbReference>
<keyword evidence="7 8" id="KW-0472">Membrane</keyword>
<gene>
    <name evidence="9" type="ORF">EGC76_03495</name>
</gene>
<reference evidence="9 10" key="1">
    <citation type="submission" date="2018-12" db="EMBL/GenBank/DDBJ databases">
        <authorList>
            <person name="Li A."/>
            <person name="Zhang M."/>
            <person name="Zhu H."/>
        </authorList>
    </citation>
    <scope>NUCLEOTIDE SEQUENCE [LARGE SCALE GENOMIC DNA]</scope>
    <source>
        <strain evidence="9 10">R04H25</strain>
    </source>
</reference>
<organism evidence="9 10">
    <name type="scientific">Pseudidiomarina gelatinasegens</name>
    <dbReference type="NCBI Taxonomy" id="2487740"/>
    <lineage>
        <taxon>Bacteria</taxon>
        <taxon>Pseudomonadati</taxon>
        <taxon>Pseudomonadota</taxon>
        <taxon>Gammaproteobacteria</taxon>
        <taxon>Alteromonadales</taxon>
        <taxon>Idiomarinaceae</taxon>
        <taxon>Pseudidiomarina</taxon>
    </lineage>
</organism>
<keyword evidence="3" id="KW-0813">Transport</keyword>
<evidence type="ECO:0000256" key="1">
    <source>
        <dbReference type="ARBA" id="ARBA00004651"/>
    </source>
</evidence>
<feature type="transmembrane region" description="Helical" evidence="8">
    <location>
        <begin position="35"/>
        <end position="60"/>
    </location>
</feature>
<protein>
    <recommendedName>
        <fullName evidence="8">Probable membrane transporter protein</fullName>
    </recommendedName>
</protein>
<keyword evidence="4 8" id="KW-1003">Cell membrane</keyword>
<dbReference type="EMBL" id="RSFE01000002">
    <property type="protein sequence ID" value="RWU12266.1"/>
    <property type="molecule type" value="Genomic_DNA"/>
</dbReference>
<evidence type="ECO:0000313" key="10">
    <source>
        <dbReference type="Proteomes" id="UP000288789"/>
    </source>
</evidence>
<dbReference type="InterPro" id="IPR052017">
    <property type="entry name" value="TSUP"/>
</dbReference>
<comment type="similarity">
    <text evidence="2 8">Belongs to the 4-toluene sulfonate uptake permease (TSUP) (TC 2.A.102) family.</text>
</comment>
<evidence type="ECO:0000256" key="7">
    <source>
        <dbReference type="ARBA" id="ARBA00023136"/>
    </source>
</evidence>
<evidence type="ECO:0000256" key="5">
    <source>
        <dbReference type="ARBA" id="ARBA00022692"/>
    </source>
</evidence>
<feature type="transmembrane region" description="Helical" evidence="8">
    <location>
        <begin position="101"/>
        <end position="120"/>
    </location>
</feature>
<keyword evidence="6 8" id="KW-1133">Transmembrane helix</keyword>
<keyword evidence="5 8" id="KW-0812">Transmembrane</keyword>
<comment type="subcellular location">
    <subcellularLocation>
        <location evidence="1 8">Cell membrane</location>
        <topology evidence="1 8">Multi-pass membrane protein</topology>
    </subcellularLocation>
</comment>
<dbReference type="OrthoDB" id="7843147at2"/>